<dbReference type="GO" id="GO:0033309">
    <property type="term" value="C:SBF transcription complex"/>
    <property type="evidence" value="ECO:0007669"/>
    <property type="project" value="TreeGrafter"/>
</dbReference>
<evidence type="ECO:0000256" key="6">
    <source>
        <dbReference type="PROSITE-ProRule" id="PRU00023"/>
    </source>
</evidence>
<dbReference type="InterPro" id="IPR018004">
    <property type="entry name" value="KilA/APSES_HTH"/>
</dbReference>
<feature type="coiled-coil region" evidence="7">
    <location>
        <begin position="675"/>
        <end position="709"/>
    </location>
</feature>
<evidence type="ECO:0000313" key="11">
    <source>
        <dbReference type="Proteomes" id="UP000038830"/>
    </source>
</evidence>
<feature type="region of interest" description="Disordered" evidence="8">
    <location>
        <begin position="188"/>
        <end position="222"/>
    </location>
</feature>
<keyword evidence="7" id="KW-0175">Coiled coil</keyword>
<evidence type="ECO:0000256" key="7">
    <source>
        <dbReference type="SAM" id="Coils"/>
    </source>
</evidence>
<dbReference type="SUPFAM" id="SSF54616">
    <property type="entry name" value="DNA-binding domain of Mlu1-box binding protein MBP1"/>
    <property type="match status" value="1"/>
</dbReference>
<protein>
    <recommendedName>
        <fullName evidence="5">Transcription factor MBP1</fullName>
    </recommendedName>
</protein>
<feature type="domain" description="HTH APSES-type" evidence="9">
    <location>
        <begin position="54"/>
        <end position="162"/>
    </location>
</feature>
<evidence type="ECO:0000256" key="4">
    <source>
        <dbReference type="ARBA" id="ARBA00054211"/>
    </source>
</evidence>
<dbReference type="SUPFAM" id="SSF48403">
    <property type="entry name" value="Ankyrin repeat"/>
    <property type="match status" value="1"/>
</dbReference>
<keyword evidence="1" id="KW-0677">Repeat</keyword>
<dbReference type="SMART" id="SM01252">
    <property type="entry name" value="KilA-N"/>
    <property type="match status" value="1"/>
</dbReference>
<dbReference type="SMART" id="SM00248">
    <property type="entry name" value="ANK"/>
    <property type="match status" value="2"/>
</dbReference>
<dbReference type="InterPro" id="IPR036887">
    <property type="entry name" value="HTH_APSES_sf"/>
</dbReference>
<keyword evidence="3" id="KW-0238">DNA-binding</keyword>
<proteinExistence type="predicted"/>
<reference evidence="11" key="1">
    <citation type="journal article" date="2015" name="J. Biotechnol.">
        <title>The structure of the Cyberlindnera jadinii genome and its relation to Candida utilis analyzed by the occurrence of single nucleotide polymorphisms.</title>
        <authorList>
            <person name="Rupp O."/>
            <person name="Brinkrolf K."/>
            <person name="Buerth C."/>
            <person name="Kunigo M."/>
            <person name="Schneider J."/>
            <person name="Jaenicke S."/>
            <person name="Goesmann A."/>
            <person name="Puehler A."/>
            <person name="Jaeger K.-E."/>
            <person name="Ernst J.F."/>
        </authorList>
    </citation>
    <scope>NUCLEOTIDE SEQUENCE [LARGE SCALE GENOMIC DNA]</scope>
    <source>
        <strain evidence="11">ATCC 18201 / CBS 1600 / BCRC 20928 / JCM 3617 / NBRC 0987 / NRRL Y-1542</strain>
    </source>
</reference>
<dbReference type="Proteomes" id="UP000038830">
    <property type="component" value="Unassembled WGS sequence"/>
</dbReference>
<dbReference type="Gene3D" id="3.10.260.10">
    <property type="entry name" value="Transcription regulator HTH, APSES-type DNA-binding domain"/>
    <property type="match status" value="1"/>
</dbReference>
<feature type="repeat" description="ANK" evidence="6">
    <location>
        <begin position="449"/>
        <end position="481"/>
    </location>
</feature>
<feature type="coiled-coil region" evidence="7">
    <location>
        <begin position="559"/>
        <end position="596"/>
    </location>
</feature>
<dbReference type="Gene3D" id="1.25.40.20">
    <property type="entry name" value="Ankyrin repeat-containing domain"/>
    <property type="match status" value="1"/>
</dbReference>
<evidence type="ECO:0000313" key="10">
    <source>
        <dbReference type="EMBL" id="CEP20461.1"/>
    </source>
</evidence>
<dbReference type="InterPro" id="IPR051642">
    <property type="entry name" value="SWI6-like"/>
</dbReference>
<gene>
    <name evidence="10" type="ORF">BN1211_0336</name>
</gene>
<evidence type="ECO:0000256" key="1">
    <source>
        <dbReference type="ARBA" id="ARBA00022737"/>
    </source>
</evidence>
<dbReference type="GO" id="GO:0030907">
    <property type="term" value="C:MBF transcription complex"/>
    <property type="evidence" value="ECO:0007669"/>
    <property type="project" value="TreeGrafter"/>
</dbReference>
<dbReference type="GO" id="GO:0001228">
    <property type="term" value="F:DNA-binding transcription activator activity, RNA polymerase II-specific"/>
    <property type="evidence" value="ECO:0007669"/>
    <property type="project" value="UniProtKB-ARBA"/>
</dbReference>
<comment type="function">
    <text evidence="4">Binds to MCB elements (Mlu I cell cycle box) found in the promoter of most DNA synthesis genes. Transcriptional activation by MBF has an important role in the transition from G1 to S phase. It may have a dual role in that it behaves as an activator of transcription at the G1-S boundary and as a repressor during other stages of the cell cycle.</text>
</comment>
<evidence type="ECO:0000256" key="8">
    <source>
        <dbReference type="SAM" id="MobiDB-lite"/>
    </source>
</evidence>
<dbReference type="EMBL" id="CDQK01000001">
    <property type="protein sequence ID" value="CEP20461.1"/>
    <property type="molecule type" value="Genomic_DNA"/>
</dbReference>
<dbReference type="Pfam" id="PF00023">
    <property type="entry name" value="Ank"/>
    <property type="match status" value="2"/>
</dbReference>
<dbReference type="GO" id="GO:0003677">
    <property type="term" value="F:DNA binding"/>
    <property type="evidence" value="ECO:0007669"/>
    <property type="project" value="UniProtKB-KW"/>
</dbReference>
<evidence type="ECO:0000256" key="2">
    <source>
        <dbReference type="ARBA" id="ARBA00023043"/>
    </source>
</evidence>
<dbReference type="FunFam" id="3.10.260.10:FF:000004">
    <property type="entry name" value="Transcription factor MBP1"/>
    <property type="match status" value="1"/>
</dbReference>
<dbReference type="InterPro" id="IPR003163">
    <property type="entry name" value="Tscrpt_reg_HTH_APSES-type"/>
</dbReference>
<dbReference type="Pfam" id="PF04383">
    <property type="entry name" value="KilA-N"/>
    <property type="match status" value="1"/>
</dbReference>
<sequence>MSLSREVDADATELDVNTSSASQPAKENSSMYATPHGSFAEHGGSSFAEGDGTIYTATYSGIDVLETVVRGISVMRRRNDSSFNATQILKVAGVDKTKRTRILEKEVHTGTHEKVQGGYGKFQGTWIPYDRAVALSQQYGVYEDLKPLFLFNVSKCDGAETPTKEQAIAQKKKSATAISRGNSFYASMSRKPSNLGRSYSVLTNADEDNGHVDDDESPGKKQKLENGESVALYNNNGNNNGSIAASDNAMVIYNHDLDIENPNAPFTLPPLSGFIPEFEHSKEIITQVFLSPEVDSLAEAVGGESTLVDVNLDVAIDELGHTALHWASALARISIVRDLVRRGSVRIRGNNQGESPLIRAVLVTNNYDQSSFSELLDLLYPCIPLLDHQHRSVLHHIALTAGIKRRSAASRYYLETLLEWIVKIGSSLPKGSITLGKFMSDIVNAQDKNGDTCLNIAARIGNKAIVQQLFDIGADPSIPNKAGLRPVDFGITVNGLNASSVKSLQQNQSKTYSNPKLVPQQSSGKILESMKQVLNRLDSDFKNEIAEKQKTIDDLHTKLRIATTKLSESRKNLETLKESEIKSSEYKQKISNLDRATAEEEQRFLDQTTELGSIGNYDVDFDADEPFRVLPVYNAIMEQVERQGNNKTSLDDIKIDPSHINVNELPPVAVLQARVRAYKANESKLKQVIDELNENSKALENKFRRVVALCTGVPEDKIDTILDGLVQAVESDPDEVDMGRVVGFLKKVDDKHDV</sequence>
<dbReference type="PANTHER" id="PTHR43828">
    <property type="entry name" value="ASPARAGINASE"/>
    <property type="match status" value="1"/>
</dbReference>
<dbReference type="PANTHER" id="PTHR43828:SF3">
    <property type="entry name" value="CHROMO DOMAIN-CONTAINING PROTEIN"/>
    <property type="match status" value="1"/>
</dbReference>
<feature type="region of interest" description="Disordered" evidence="8">
    <location>
        <begin position="1"/>
        <end position="37"/>
    </location>
</feature>
<feature type="compositionally biased region" description="Polar residues" evidence="8">
    <location>
        <begin position="188"/>
        <end position="203"/>
    </location>
</feature>
<keyword evidence="2 6" id="KW-0040">ANK repeat</keyword>
<feature type="compositionally biased region" description="Polar residues" evidence="8">
    <location>
        <begin position="15"/>
        <end position="32"/>
    </location>
</feature>
<dbReference type="AlphaFoldDB" id="A0A0H5BYM7"/>
<evidence type="ECO:0000256" key="3">
    <source>
        <dbReference type="ARBA" id="ARBA00023125"/>
    </source>
</evidence>
<feature type="compositionally biased region" description="Basic and acidic residues" evidence="8">
    <location>
        <begin position="208"/>
        <end position="222"/>
    </location>
</feature>
<accession>A0A0H5BYM7</accession>
<organism evidence="10 11">
    <name type="scientific">Cyberlindnera jadinii (strain ATCC 18201 / CBS 1600 / BCRC 20928 / JCM 3617 / NBRC 0987 / NRRL Y-1542)</name>
    <name type="common">Torula yeast</name>
    <name type="synonym">Candida utilis</name>
    <dbReference type="NCBI Taxonomy" id="983966"/>
    <lineage>
        <taxon>Eukaryota</taxon>
        <taxon>Fungi</taxon>
        <taxon>Dikarya</taxon>
        <taxon>Ascomycota</taxon>
        <taxon>Saccharomycotina</taxon>
        <taxon>Saccharomycetes</taxon>
        <taxon>Phaffomycetales</taxon>
        <taxon>Phaffomycetaceae</taxon>
        <taxon>Cyberlindnera</taxon>
    </lineage>
</organism>
<dbReference type="GO" id="GO:0003713">
    <property type="term" value="F:transcription coactivator activity"/>
    <property type="evidence" value="ECO:0007669"/>
    <property type="project" value="TreeGrafter"/>
</dbReference>
<dbReference type="PROSITE" id="PS50088">
    <property type="entry name" value="ANK_REPEAT"/>
    <property type="match status" value="1"/>
</dbReference>
<dbReference type="PROSITE" id="PS50297">
    <property type="entry name" value="ANK_REP_REGION"/>
    <property type="match status" value="1"/>
</dbReference>
<dbReference type="InterPro" id="IPR036770">
    <property type="entry name" value="Ankyrin_rpt-contain_sf"/>
</dbReference>
<evidence type="ECO:0000259" key="9">
    <source>
        <dbReference type="PROSITE" id="PS51299"/>
    </source>
</evidence>
<name>A0A0H5BYM7_CYBJN</name>
<dbReference type="PROSITE" id="PS51299">
    <property type="entry name" value="HTH_APSES"/>
    <property type="match status" value="1"/>
</dbReference>
<evidence type="ECO:0000256" key="5">
    <source>
        <dbReference type="ARBA" id="ARBA00073969"/>
    </source>
</evidence>
<dbReference type="InterPro" id="IPR002110">
    <property type="entry name" value="Ankyrin_rpt"/>
</dbReference>